<feature type="region of interest" description="Disordered" evidence="1">
    <location>
        <begin position="1"/>
        <end position="21"/>
    </location>
</feature>
<organism evidence="2 3">
    <name type="scientific">Orchesella cincta</name>
    <name type="common">Springtail</name>
    <name type="synonym">Podura cincta</name>
    <dbReference type="NCBI Taxonomy" id="48709"/>
    <lineage>
        <taxon>Eukaryota</taxon>
        <taxon>Metazoa</taxon>
        <taxon>Ecdysozoa</taxon>
        <taxon>Arthropoda</taxon>
        <taxon>Hexapoda</taxon>
        <taxon>Collembola</taxon>
        <taxon>Entomobryomorpha</taxon>
        <taxon>Entomobryoidea</taxon>
        <taxon>Orchesellidae</taxon>
        <taxon>Orchesellinae</taxon>
        <taxon>Orchesella</taxon>
    </lineage>
</organism>
<dbReference type="Proteomes" id="UP000094527">
    <property type="component" value="Unassembled WGS sequence"/>
</dbReference>
<dbReference type="AlphaFoldDB" id="A0A1D2N7X4"/>
<gene>
    <name evidence="2" type="ORF">Ocin01_05511</name>
</gene>
<accession>A0A1D2N7X4</accession>
<proteinExistence type="predicted"/>
<reference evidence="2 3" key="1">
    <citation type="journal article" date="2016" name="Genome Biol. Evol.">
        <title>Gene Family Evolution Reflects Adaptation to Soil Environmental Stressors in the Genome of the Collembolan Orchesella cincta.</title>
        <authorList>
            <person name="Faddeeva-Vakhrusheva A."/>
            <person name="Derks M.F."/>
            <person name="Anvar S.Y."/>
            <person name="Agamennone V."/>
            <person name="Suring W."/>
            <person name="Smit S."/>
            <person name="van Straalen N.M."/>
            <person name="Roelofs D."/>
        </authorList>
    </citation>
    <scope>NUCLEOTIDE SEQUENCE [LARGE SCALE GENOMIC DNA]</scope>
    <source>
        <tissue evidence="2">Mixed pool</tissue>
    </source>
</reference>
<evidence type="ECO:0000313" key="3">
    <source>
        <dbReference type="Proteomes" id="UP000094527"/>
    </source>
</evidence>
<sequence>MCFRSAVATTSESAMNKPRPSALPLKKAIRVSPPTAPGFFSFHSFRAKKGQSRGDCSEPLPRRRTASGDCEHSSTSPWASSAISPLPTQKTLLASTENGR</sequence>
<feature type="compositionally biased region" description="Polar residues" evidence="1">
    <location>
        <begin position="86"/>
        <end position="100"/>
    </location>
</feature>
<protein>
    <submittedName>
        <fullName evidence="2">Uncharacterized protein</fullName>
    </submittedName>
</protein>
<comment type="caution">
    <text evidence="2">The sequence shown here is derived from an EMBL/GenBank/DDBJ whole genome shotgun (WGS) entry which is preliminary data.</text>
</comment>
<dbReference type="EMBL" id="LJIJ01000168">
    <property type="protein sequence ID" value="ODN01175.1"/>
    <property type="molecule type" value="Genomic_DNA"/>
</dbReference>
<keyword evidence="3" id="KW-1185">Reference proteome</keyword>
<evidence type="ECO:0000256" key="1">
    <source>
        <dbReference type="SAM" id="MobiDB-lite"/>
    </source>
</evidence>
<name>A0A1D2N7X4_ORCCI</name>
<feature type="compositionally biased region" description="Low complexity" evidence="1">
    <location>
        <begin position="73"/>
        <end position="85"/>
    </location>
</feature>
<feature type="non-terminal residue" evidence="2">
    <location>
        <position position="100"/>
    </location>
</feature>
<evidence type="ECO:0000313" key="2">
    <source>
        <dbReference type="EMBL" id="ODN01175.1"/>
    </source>
</evidence>
<feature type="region of interest" description="Disordered" evidence="1">
    <location>
        <begin position="46"/>
        <end position="100"/>
    </location>
</feature>